<keyword evidence="1" id="KW-0812">Transmembrane</keyword>
<evidence type="ECO:0000256" key="1">
    <source>
        <dbReference type="SAM" id="Phobius"/>
    </source>
</evidence>
<keyword evidence="1" id="KW-1133">Transmembrane helix</keyword>
<keyword evidence="3" id="KW-1185">Reference proteome</keyword>
<keyword evidence="1" id="KW-0472">Membrane</keyword>
<dbReference type="STRING" id="77586.A0A0D9WPJ1"/>
<accession>A0A0D9WPJ1</accession>
<dbReference type="Gramene" id="LPERR06G10340.1">
    <property type="protein sequence ID" value="LPERR06G10340.1"/>
    <property type="gene ID" value="LPERR06G10340"/>
</dbReference>
<reference evidence="2 3" key="1">
    <citation type="submission" date="2012-08" db="EMBL/GenBank/DDBJ databases">
        <title>Oryza genome evolution.</title>
        <authorList>
            <person name="Wing R.A."/>
        </authorList>
    </citation>
    <scope>NUCLEOTIDE SEQUENCE</scope>
</reference>
<dbReference type="HOGENOM" id="CLU_1404303_0_0_1"/>
<dbReference type="PANTHER" id="PTHR31170">
    <property type="entry name" value="BNAC04G53230D PROTEIN"/>
    <property type="match status" value="1"/>
</dbReference>
<dbReference type="PANTHER" id="PTHR31170:SF18">
    <property type="entry name" value="(WILD MALAYSIAN BANANA) HYPOTHETICAL PROTEIN"/>
    <property type="match status" value="1"/>
</dbReference>
<dbReference type="EnsemblPlants" id="LPERR06G10340.1">
    <property type="protein sequence ID" value="LPERR06G10340.1"/>
    <property type="gene ID" value="LPERR06G10340"/>
</dbReference>
<reference evidence="2" key="3">
    <citation type="submission" date="2015-04" db="UniProtKB">
        <authorList>
            <consortium name="EnsemblPlants"/>
        </authorList>
    </citation>
    <scope>IDENTIFICATION</scope>
</reference>
<reference evidence="3" key="2">
    <citation type="submission" date="2013-12" db="EMBL/GenBank/DDBJ databases">
        <authorList>
            <person name="Yu Y."/>
            <person name="Lee S."/>
            <person name="de Baynast K."/>
            <person name="Wissotski M."/>
            <person name="Liu L."/>
            <person name="Talag J."/>
            <person name="Goicoechea J."/>
            <person name="Angelova A."/>
            <person name="Jetty R."/>
            <person name="Kudrna D."/>
            <person name="Golser W."/>
            <person name="Rivera L."/>
            <person name="Zhang J."/>
            <person name="Wing R."/>
        </authorList>
    </citation>
    <scope>NUCLEOTIDE SEQUENCE</scope>
</reference>
<dbReference type="Pfam" id="PF03140">
    <property type="entry name" value="DUF247"/>
    <property type="match status" value="1"/>
</dbReference>
<sequence length="194" mass="21830">MAMVDVVGQLADAYIGLGAKWRGEHVDRFLEVMVVDGCFLLEDVGMLFLLPISVDNTTEHKLFNLMALEQLHAGARNEVTTYIFFMDNVVRSAAGVIRHGLGSDKAVADMLNRVACEAVLDCDSRLHDVHRQVNTYCWQRWNRWRANLLQTYFRSPWAFLSLTAAVFLLALTVLQTVYTVMPVIQDSAGPGKRP</sequence>
<dbReference type="Proteomes" id="UP000032180">
    <property type="component" value="Chromosome 6"/>
</dbReference>
<protein>
    <submittedName>
        <fullName evidence="2">Uncharacterized protein</fullName>
    </submittedName>
</protein>
<proteinExistence type="predicted"/>
<organism evidence="2 3">
    <name type="scientific">Leersia perrieri</name>
    <dbReference type="NCBI Taxonomy" id="77586"/>
    <lineage>
        <taxon>Eukaryota</taxon>
        <taxon>Viridiplantae</taxon>
        <taxon>Streptophyta</taxon>
        <taxon>Embryophyta</taxon>
        <taxon>Tracheophyta</taxon>
        <taxon>Spermatophyta</taxon>
        <taxon>Magnoliopsida</taxon>
        <taxon>Liliopsida</taxon>
        <taxon>Poales</taxon>
        <taxon>Poaceae</taxon>
        <taxon>BOP clade</taxon>
        <taxon>Oryzoideae</taxon>
        <taxon>Oryzeae</taxon>
        <taxon>Oryzinae</taxon>
        <taxon>Leersia</taxon>
    </lineage>
</organism>
<dbReference type="InterPro" id="IPR004158">
    <property type="entry name" value="DUF247_pln"/>
</dbReference>
<dbReference type="AlphaFoldDB" id="A0A0D9WPJ1"/>
<feature type="transmembrane region" description="Helical" evidence="1">
    <location>
        <begin position="157"/>
        <end position="178"/>
    </location>
</feature>
<evidence type="ECO:0000313" key="2">
    <source>
        <dbReference type="EnsemblPlants" id="LPERR06G10340.1"/>
    </source>
</evidence>
<name>A0A0D9WPJ1_9ORYZ</name>
<evidence type="ECO:0000313" key="3">
    <source>
        <dbReference type="Proteomes" id="UP000032180"/>
    </source>
</evidence>
<dbReference type="eggNOG" id="ENOG502QR4P">
    <property type="taxonomic scope" value="Eukaryota"/>
</dbReference>